<dbReference type="RefSeq" id="WP_348737050.1">
    <property type="nucleotide sequence ID" value="NZ_CAXJRC010000004.1"/>
</dbReference>
<dbReference type="EMBL" id="CAXJRC010000004">
    <property type="protein sequence ID" value="CAL2105216.1"/>
    <property type="molecule type" value="Genomic_DNA"/>
</dbReference>
<dbReference type="SUPFAM" id="SSF75304">
    <property type="entry name" value="Amidase signature (AS) enzymes"/>
    <property type="match status" value="1"/>
</dbReference>
<dbReference type="EC" id="3.5.1.4" evidence="2"/>
<dbReference type="PANTHER" id="PTHR43372">
    <property type="entry name" value="FATTY-ACID AMIDE HYDROLASE"/>
    <property type="match status" value="1"/>
</dbReference>
<dbReference type="InterPro" id="IPR023631">
    <property type="entry name" value="Amidase_dom"/>
</dbReference>
<name>A0ABM9PHZ0_9FLAO</name>
<accession>A0ABM9PHZ0</accession>
<proteinExistence type="predicted"/>
<keyword evidence="3" id="KW-1185">Reference proteome</keyword>
<feature type="domain" description="Amidase" evidence="1">
    <location>
        <begin position="27"/>
        <end position="465"/>
    </location>
</feature>
<sequence length="496" mass="55673">MSKEIIELTATEIALKIKNREISVTQTVEAFLNRIEQINPIVNAICELRKKEDILSEAREKDALLQKGEQTERLFGIPVTIKDSILVKGLKNSNGDPILKNYVATEDAELVKRLKSEGAIIIGKTNTALYCMDWQSSTPWNGQTNNPYDLTRVSGGSSGGSAVAISSSLSALDLGADAGGSIRIPAHFNGICGLRPTEKYLSNRGHVKVPKKPQGRRHIITPGPFAKNVSDLILMMQVLGDNAKYRLPELTNIDFNHSQWDKQPLNIAYSETINNTEVDHEYLNLFKNFIAKIKKEPHNFQIDHPKYDEDKAYLECNKLIGFEIGVNFPKAPLLNTLMYSFFRLKYKDHLWAKGMALGPNMSNTKYAKTIDYKDQFSEIYDAFLTTYDIWITPVCSMEAYKHQKAGKPFEINGKKTPYTKAMAAFVFTTGFSGHPIVVIPIGKKENGMPVGIQIHSRKWTDKKLLDIAKYFEKFTEGFQAPQITSVVNRVDGSPLS</sequence>
<organism evidence="2 3">
    <name type="scientific">Tenacibaculum vairaonense</name>
    <dbReference type="NCBI Taxonomy" id="3137860"/>
    <lineage>
        <taxon>Bacteria</taxon>
        <taxon>Pseudomonadati</taxon>
        <taxon>Bacteroidota</taxon>
        <taxon>Flavobacteriia</taxon>
        <taxon>Flavobacteriales</taxon>
        <taxon>Flavobacteriaceae</taxon>
        <taxon>Tenacibaculum</taxon>
    </lineage>
</organism>
<gene>
    <name evidence="2" type="ORF">T190115A13A_130091</name>
</gene>
<dbReference type="Gene3D" id="3.90.1300.10">
    <property type="entry name" value="Amidase signature (AS) domain"/>
    <property type="match status" value="1"/>
</dbReference>
<dbReference type="Pfam" id="PF01425">
    <property type="entry name" value="Amidase"/>
    <property type="match status" value="1"/>
</dbReference>
<reference evidence="2 3" key="1">
    <citation type="submission" date="2024-05" db="EMBL/GenBank/DDBJ databases">
        <authorList>
            <person name="Duchaud E."/>
        </authorList>
    </citation>
    <scope>NUCLEOTIDE SEQUENCE [LARGE SCALE GENOMIC DNA]</scope>
    <source>
        <strain evidence="2">Ena-SAMPLE-TAB-13-05-2024-13:56:06:370-140305</strain>
    </source>
</reference>
<comment type="caution">
    <text evidence="2">The sequence shown here is derived from an EMBL/GenBank/DDBJ whole genome shotgun (WGS) entry which is preliminary data.</text>
</comment>
<keyword evidence="2" id="KW-0378">Hydrolase</keyword>
<evidence type="ECO:0000313" key="3">
    <source>
        <dbReference type="Proteomes" id="UP001497602"/>
    </source>
</evidence>
<evidence type="ECO:0000313" key="2">
    <source>
        <dbReference type="EMBL" id="CAL2105216.1"/>
    </source>
</evidence>
<dbReference type="PANTHER" id="PTHR43372:SF4">
    <property type="entry name" value="FATTY-ACID AMIDE HYDROLASE 2"/>
    <property type="match status" value="1"/>
</dbReference>
<dbReference type="PIRSF" id="PIRSF001221">
    <property type="entry name" value="Amidase_fungi"/>
    <property type="match status" value="1"/>
</dbReference>
<dbReference type="Proteomes" id="UP001497602">
    <property type="component" value="Unassembled WGS sequence"/>
</dbReference>
<dbReference type="InterPro" id="IPR036928">
    <property type="entry name" value="AS_sf"/>
</dbReference>
<dbReference type="InterPro" id="IPR052739">
    <property type="entry name" value="FAAH2"/>
</dbReference>
<protein>
    <submittedName>
        <fullName evidence="2">Amidase</fullName>
        <ecNumber evidence="2">3.5.1.4</ecNumber>
    </submittedName>
</protein>
<dbReference type="GO" id="GO:0004040">
    <property type="term" value="F:amidase activity"/>
    <property type="evidence" value="ECO:0007669"/>
    <property type="project" value="UniProtKB-EC"/>
</dbReference>
<evidence type="ECO:0000259" key="1">
    <source>
        <dbReference type="Pfam" id="PF01425"/>
    </source>
</evidence>